<reference evidence="8" key="1">
    <citation type="submission" date="2014-04" db="EMBL/GenBank/DDBJ databases">
        <title>Evolutionary Origins and Diversification of the Mycorrhizal Mutualists.</title>
        <authorList>
            <consortium name="DOE Joint Genome Institute"/>
            <consortium name="Mycorrhizal Genomics Consortium"/>
            <person name="Kohler A."/>
            <person name="Kuo A."/>
            <person name="Nagy L.G."/>
            <person name="Floudas D."/>
            <person name="Copeland A."/>
            <person name="Barry K.W."/>
            <person name="Cichocki N."/>
            <person name="Veneault-Fourrey C."/>
            <person name="LaButti K."/>
            <person name="Lindquist E.A."/>
            <person name="Lipzen A."/>
            <person name="Lundell T."/>
            <person name="Morin E."/>
            <person name="Murat C."/>
            <person name="Riley R."/>
            <person name="Ohm R."/>
            <person name="Sun H."/>
            <person name="Tunlid A."/>
            <person name="Henrissat B."/>
            <person name="Grigoriev I.V."/>
            <person name="Hibbett D.S."/>
            <person name="Martin F."/>
        </authorList>
    </citation>
    <scope>NUCLEOTIDE SEQUENCE [LARGE SCALE GENOMIC DNA]</scope>
    <source>
        <strain evidence="8">FD-334 SS-4</strain>
    </source>
</reference>
<dbReference type="AlphaFoldDB" id="A0A0D2LF76"/>
<comment type="similarity">
    <text evidence="2 6">Belongs to the terpene synthase family.</text>
</comment>
<dbReference type="Gene3D" id="1.10.600.10">
    <property type="entry name" value="Farnesyl Diphosphate Synthase"/>
    <property type="match status" value="1"/>
</dbReference>
<dbReference type="Proteomes" id="UP000054270">
    <property type="component" value="Unassembled WGS sequence"/>
</dbReference>
<dbReference type="GO" id="GO:0046872">
    <property type="term" value="F:metal ion binding"/>
    <property type="evidence" value="ECO:0007669"/>
    <property type="project" value="UniProtKB-KW"/>
</dbReference>
<name>A0A0D2LF76_HYPSF</name>
<dbReference type="InterPro" id="IPR008949">
    <property type="entry name" value="Isoprenoid_synthase_dom_sf"/>
</dbReference>
<dbReference type="GO" id="GO:0010333">
    <property type="term" value="F:terpene synthase activity"/>
    <property type="evidence" value="ECO:0007669"/>
    <property type="project" value="InterPro"/>
</dbReference>
<dbReference type="SUPFAM" id="SSF48576">
    <property type="entry name" value="Terpenoid synthases"/>
    <property type="match status" value="1"/>
</dbReference>
<evidence type="ECO:0000256" key="3">
    <source>
        <dbReference type="ARBA" id="ARBA00022723"/>
    </source>
</evidence>
<sequence>MQSRSLKQNSNPSYINIPDLSSYCGERFNLQISRHRKTISSESKQWFFHTDKYSKDKLEAYNGLNAGLLVSVCYPEAGCTQMRVCTDFLTYLFYFDNISDEMDNSSILEASDIVMNSLHHINSFRTSSRIGTMAKDFYKRMEATASPGALHRFLETMEQFFQSVDQQSRDRDAGHIVDPESYISLRRDTSGCKSCFAMIEYCRNLNIPDDVFEHPVIRRLEDATNDLVSWSNDIFSFRREYAKGDTHNMVSVAMHHYGLNMQDAVDHVAELCRKAIDDFCLQRDNLPSWSPKVDREVSLYVDGLASWIVGILYWSFETERYFGKDAKTIKQSWNVHLGSV</sequence>
<dbReference type="GO" id="GO:0008299">
    <property type="term" value="P:isoprenoid biosynthetic process"/>
    <property type="evidence" value="ECO:0007669"/>
    <property type="project" value="UniProtKB-ARBA"/>
</dbReference>
<dbReference type="SFLD" id="SFLDS00005">
    <property type="entry name" value="Isoprenoid_Synthase_Type_I"/>
    <property type="match status" value="1"/>
</dbReference>
<evidence type="ECO:0000256" key="2">
    <source>
        <dbReference type="ARBA" id="ARBA00006333"/>
    </source>
</evidence>
<dbReference type="EMBL" id="KN817528">
    <property type="protein sequence ID" value="KJA26212.1"/>
    <property type="molecule type" value="Genomic_DNA"/>
</dbReference>
<evidence type="ECO:0000256" key="1">
    <source>
        <dbReference type="ARBA" id="ARBA00001946"/>
    </source>
</evidence>
<evidence type="ECO:0000313" key="8">
    <source>
        <dbReference type="Proteomes" id="UP000054270"/>
    </source>
</evidence>
<organism evidence="7 8">
    <name type="scientific">Hypholoma sublateritium (strain FD-334 SS-4)</name>
    <dbReference type="NCBI Taxonomy" id="945553"/>
    <lineage>
        <taxon>Eukaryota</taxon>
        <taxon>Fungi</taxon>
        <taxon>Dikarya</taxon>
        <taxon>Basidiomycota</taxon>
        <taxon>Agaricomycotina</taxon>
        <taxon>Agaricomycetes</taxon>
        <taxon>Agaricomycetidae</taxon>
        <taxon>Agaricales</taxon>
        <taxon>Agaricineae</taxon>
        <taxon>Strophariaceae</taxon>
        <taxon>Hypholoma</taxon>
    </lineage>
</organism>
<comment type="cofactor">
    <cofactor evidence="1 6">
        <name>Mg(2+)</name>
        <dbReference type="ChEBI" id="CHEBI:18420"/>
    </cofactor>
</comment>
<keyword evidence="5 6" id="KW-0456">Lyase</keyword>
<keyword evidence="3 6" id="KW-0479">Metal-binding</keyword>
<evidence type="ECO:0000256" key="6">
    <source>
        <dbReference type="RuleBase" id="RU366034"/>
    </source>
</evidence>
<dbReference type="EC" id="4.2.3.-" evidence="6"/>
<proteinExistence type="inferred from homology"/>
<keyword evidence="4 6" id="KW-0460">Magnesium</keyword>
<dbReference type="Pfam" id="PF19086">
    <property type="entry name" value="Terpene_syn_C_2"/>
    <property type="match status" value="1"/>
</dbReference>
<dbReference type="OrthoDB" id="2861623at2759"/>
<evidence type="ECO:0000256" key="5">
    <source>
        <dbReference type="ARBA" id="ARBA00023239"/>
    </source>
</evidence>
<evidence type="ECO:0000313" key="7">
    <source>
        <dbReference type="EMBL" id="KJA26212.1"/>
    </source>
</evidence>
<gene>
    <name evidence="7" type="ORF">HYPSUDRAFT_36467</name>
</gene>
<dbReference type="PANTHER" id="PTHR35201">
    <property type="entry name" value="TERPENE SYNTHASE"/>
    <property type="match status" value="1"/>
</dbReference>
<dbReference type="OMA" id="WSFRSER"/>
<dbReference type="PANTHER" id="PTHR35201:SF4">
    <property type="entry name" value="BETA-PINACENE SYNTHASE-RELATED"/>
    <property type="match status" value="1"/>
</dbReference>
<dbReference type="STRING" id="945553.A0A0D2LF76"/>
<dbReference type="SFLD" id="SFLDG01020">
    <property type="entry name" value="Terpene_Cyclase_Like_2"/>
    <property type="match status" value="1"/>
</dbReference>
<dbReference type="InterPro" id="IPR034686">
    <property type="entry name" value="Terpene_cyclase-like_2"/>
</dbReference>
<accession>A0A0D2LF76</accession>
<protein>
    <recommendedName>
        <fullName evidence="6">Terpene synthase</fullName>
        <ecNumber evidence="6">4.2.3.-</ecNumber>
    </recommendedName>
</protein>
<evidence type="ECO:0000256" key="4">
    <source>
        <dbReference type="ARBA" id="ARBA00022842"/>
    </source>
</evidence>
<keyword evidence="8" id="KW-1185">Reference proteome</keyword>